<proteinExistence type="predicted"/>
<gene>
    <name evidence="1" type="ORF">H7F51_18250</name>
</gene>
<dbReference type="AlphaFoldDB" id="A0A7X1FV82"/>
<sequence>MSRLRTRVAREVAALVDMPLAGLRKEWERRYGAAPRHRSVDLLRRVLAWRMQADVYGGLDAATRRMIENDGPVQLAATPGMRLAREWAGQRHEVVVIESGVVYEGVTYRSLSSVAKHITGMQWNGPRFFGLRQENVR</sequence>
<evidence type="ECO:0000313" key="1">
    <source>
        <dbReference type="EMBL" id="MBC2667464.1"/>
    </source>
</evidence>
<organism evidence="1 2">
    <name type="scientific">Novosphingobium flavum</name>
    <dbReference type="NCBI Taxonomy" id="1778672"/>
    <lineage>
        <taxon>Bacteria</taxon>
        <taxon>Pseudomonadati</taxon>
        <taxon>Pseudomonadota</taxon>
        <taxon>Alphaproteobacteria</taxon>
        <taxon>Sphingomonadales</taxon>
        <taxon>Sphingomonadaceae</taxon>
        <taxon>Novosphingobium</taxon>
    </lineage>
</organism>
<accession>A0A7X1FV82</accession>
<keyword evidence="2" id="KW-1185">Reference proteome</keyword>
<dbReference type="Pfam" id="PF11149">
    <property type="entry name" value="DUF2924"/>
    <property type="match status" value="1"/>
</dbReference>
<evidence type="ECO:0000313" key="2">
    <source>
        <dbReference type="Proteomes" id="UP000566813"/>
    </source>
</evidence>
<dbReference type="Proteomes" id="UP000566813">
    <property type="component" value="Unassembled WGS sequence"/>
</dbReference>
<dbReference type="RefSeq" id="WP_185665759.1">
    <property type="nucleotide sequence ID" value="NZ_JACLAW010000020.1"/>
</dbReference>
<name>A0A7X1FV82_9SPHN</name>
<comment type="caution">
    <text evidence="1">The sequence shown here is derived from an EMBL/GenBank/DDBJ whole genome shotgun (WGS) entry which is preliminary data.</text>
</comment>
<dbReference type="InterPro" id="IPR021322">
    <property type="entry name" value="DUF2924"/>
</dbReference>
<dbReference type="EMBL" id="JACLAW010000020">
    <property type="protein sequence ID" value="MBC2667464.1"/>
    <property type="molecule type" value="Genomic_DNA"/>
</dbReference>
<protein>
    <submittedName>
        <fullName evidence="1">DUF2924 domain-containing protein</fullName>
    </submittedName>
</protein>
<reference evidence="1 2" key="1">
    <citation type="submission" date="2020-08" db="EMBL/GenBank/DDBJ databases">
        <title>The genome sequence of type strain Novosphingobium flavum NBRC 111647.</title>
        <authorList>
            <person name="Liu Y."/>
        </authorList>
    </citation>
    <scope>NUCLEOTIDE SEQUENCE [LARGE SCALE GENOMIC DNA]</scope>
    <source>
        <strain evidence="1 2">NBRC 111647</strain>
    </source>
</reference>